<evidence type="ECO:0000256" key="1">
    <source>
        <dbReference type="SAM" id="MobiDB-lite"/>
    </source>
</evidence>
<reference evidence="2" key="2">
    <citation type="submission" date="2014-07" db="EMBL/GenBank/DDBJ databases">
        <authorList>
            <person name="Hull J."/>
        </authorList>
    </citation>
    <scope>NUCLEOTIDE SEQUENCE</scope>
</reference>
<dbReference type="AlphaFoldDB" id="A0A0A9X929"/>
<dbReference type="EMBL" id="GBHO01027100">
    <property type="protein sequence ID" value="JAG16504.1"/>
    <property type="molecule type" value="Transcribed_RNA"/>
</dbReference>
<feature type="compositionally biased region" description="Low complexity" evidence="1">
    <location>
        <begin position="134"/>
        <end position="147"/>
    </location>
</feature>
<proteinExistence type="predicted"/>
<feature type="region of interest" description="Disordered" evidence="1">
    <location>
        <begin position="1"/>
        <end position="34"/>
    </location>
</feature>
<evidence type="ECO:0000313" key="2">
    <source>
        <dbReference type="EMBL" id="JAG16504.1"/>
    </source>
</evidence>
<gene>
    <name evidence="2" type="primary">LMOD1</name>
    <name evidence="2" type="ORF">CM83_24425</name>
</gene>
<accession>A0A0A9X929</accession>
<name>A0A0A9X929_LYGHE</name>
<reference evidence="2" key="1">
    <citation type="journal article" date="2014" name="PLoS ONE">
        <title>Transcriptome-Based Identification of ABC Transporters in the Western Tarnished Plant Bug Lygus hesperus.</title>
        <authorList>
            <person name="Hull J.J."/>
            <person name="Chaney K."/>
            <person name="Geib S.M."/>
            <person name="Fabrick J.A."/>
            <person name="Brent C.S."/>
            <person name="Walsh D."/>
            <person name="Lavine L.C."/>
        </authorList>
    </citation>
    <scope>NUCLEOTIDE SEQUENCE</scope>
</reference>
<feature type="compositionally biased region" description="Basic and acidic residues" evidence="1">
    <location>
        <begin position="9"/>
        <end position="19"/>
    </location>
</feature>
<feature type="region of interest" description="Disordered" evidence="1">
    <location>
        <begin position="123"/>
        <end position="149"/>
    </location>
</feature>
<feature type="compositionally biased region" description="Basic and acidic residues" evidence="1">
    <location>
        <begin position="288"/>
        <end position="304"/>
    </location>
</feature>
<organism evidence="2">
    <name type="scientific">Lygus hesperus</name>
    <name type="common">Western plant bug</name>
    <dbReference type="NCBI Taxonomy" id="30085"/>
    <lineage>
        <taxon>Eukaryota</taxon>
        <taxon>Metazoa</taxon>
        <taxon>Ecdysozoa</taxon>
        <taxon>Arthropoda</taxon>
        <taxon>Hexapoda</taxon>
        <taxon>Insecta</taxon>
        <taxon>Pterygota</taxon>
        <taxon>Neoptera</taxon>
        <taxon>Paraneoptera</taxon>
        <taxon>Hemiptera</taxon>
        <taxon>Heteroptera</taxon>
        <taxon>Panheteroptera</taxon>
        <taxon>Cimicomorpha</taxon>
        <taxon>Miridae</taxon>
        <taxon>Mirini</taxon>
        <taxon>Lygus</taxon>
    </lineage>
</organism>
<feature type="region of interest" description="Disordered" evidence="1">
    <location>
        <begin position="271"/>
        <end position="345"/>
    </location>
</feature>
<feature type="compositionally biased region" description="Acidic residues" evidence="1">
    <location>
        <begin position="20"/>
        <end position="32"/>
    </location>
</feature>
<sequence length="345" mass="38102">MAAWPKGMTLEEVRGMHEVDEQDEETNEEDMTPDPTLDRLETLLEWIRTTPEGQAREAMIVTAGALLRERRRGRVVTTRLAGTAEQMVVHLANRVQGLEHQTTRLVEQLQAFMEAHMAREGGAVSVGDPEEAHQGPQQQNPPESSQPRCPKLTLKRRATQQPDDASTEAKELWKPVQSPCPVCGRIREMMGFRCASCRQFWIRLQRKHKEKASIPICTDPAHKRSGPADPECAGCRRHQYEAAFLKARPGVALGLPPVTIQGQLLAAEDGGFRGGEGCAPPASGKGGSEPRREITVRGGSEGRLRAGGRKRERRGEGRGEKREGHQERVEPVSSQSASDRPTLDA</sequence>
<feature type="compositionally biased region" description="Basic and acidic residues" evidence="1">
    <location>
        <begin position="313"/>
        <end position="330"/>
    </location>
</feature>
<protein>
    <submittedName>
        <fullName evidence="2">Leiomodin-1</fullName>
    </submittedName>
</protein>